<dbReference type="Proteomes" id="UP000316304">
    <property type="component" value="Unassembled WGS sequence"/>
</dbReference>
<protein>
    <submittedName>
        <fullName evidence="1">Uncharacterized protein</fullName>
    </submittedName>
</protein>
<dbReference type="EMBL" id="SJPT01000009">
    <property type="protein sequence ID" value="TWU20166.1"/>
    <property type="molecule type" value="Genomic_DNA"/>
</dbReference>
<evidence type="ECO:0000313" key="2">
    <source>
        <dbReference type="Proteomes" id="UP000316304"/>
    </source>
</evidence>
<sequence>MSFVFVAYSTPKTYSVACDWMSPSEQEHQGLTGCLLNMVCSANGPPTPGLPLQLAISAANDVAFRCEQTLGRIQQVQNFGANSIQRRRATYDRFILTTFLCTLQRLTSTQGLIQPLQHSIPGTWLAFTQAGFTPASQADLASPHVHAIVRRATPRSRSGKSLSLLLRPHDQLLVHHESYSTRL</sequence>
<accession>A0A5C6C9W3</accession>
<dbReference type="AlphaFoldDB" id="A0A5C6C9W3"/>
<evidence type="ECO:0000313" key="1">
    <source>
        <dbReference type="EMBL" id="TWU20166.1"/>
    </source>
</evidence>
<comment type="caution">
    <text evidence="1">The sequence shown here is derived from an EMBL/GenBank/DDBJ whole genome shotgun (WGS) entry which is preliminary data.</text>
</comment>
<reference evidence="1 2" key="1">
    <citation type="submission" date="2019-02" db="EMBL/GenBank/DDBJ databases">
        <title>Deep-cultivation of Planctomycetes and their phenomic and genomic characterization uncovers novel biology.</title>
        <authorList>
            <person name="Wiegand S."/>
            <person name="Jogler M."/>
            <person name="Boedeker C."/>
            <person name="Pinto D."/>
            <person name="Vollmers J."/>
            <person name="Rivas-Marin E."/>
            <person name="Kohn T."/>
            <person name="Peeters S.H."/>
            <person name="Heuer A."/>
            <person name="Rast P."/>
            <person name="Oberbeckmann S."/>
            <person name="Bunk B."/>
            <person name="Jeske O."/>
            <person name="Meyerdierks A."/>
            <person name="Storesund J.E."/>
            <person name="Kallscheuer N."/>
            <person name="Luecker S."/>
            <person name="Lage O.M."/>
            <person name="Pohl T."/>
            <person name="Merkel B.J."/>
            <person name="Hornburger P."/>
            <person name="Mueller R.-W."/>
            <person name="Bruemmer F."/>
            <person name="Labrenz M."/>
            <person name="Spormann A.M."/>
            <person name="Op Den Camp H."/>
            <person name="Overmann J."/>
            <person name="Amann R."/>
            <person name="Jetten M.S.M."/>
            <person name="Mascher T."/>
            <person name="Medema M.H."/>
            <person name="Devos D.P."/>
            <person name="Kaster A.-K."/>
            <person name="Ovreas L."/>
            <person name="Rohde M."/>
            <person name="Galperin M.Y."/>
            <person name="Jogler C."/>
        </authorList>
    </citation>
    <scope>NUCLEOTIDE SEQUENCE [LARGE SCALE GENOMIC DNA]</scope>
    <source>
        <strain evidence="1 2">Pla52o</strain>
    </source>
</reference>
<gene>
    <name evidence="1" type="ORF">Pla52o_46800</name>
</gene>
<organism evidence="1 2">
    <name type="scientific">Novipirellula galeiformis</name>
    <dbReference type="NCBI Taxonomy" id="2528004"/>
    <lineage>
        <taxon>Bacteria</taxon>
        <taxon>Pseudomonadati</taxon>
        <taxon>Planctomycetota</taxon>
        <taxon>Planctomycetia</taxon>
        <taxon>Pirellulales</taxon>
        <taxon>Pirellulaceae</taxon>
        <taxon>Novipirellula</taxon>
    </lineage>
</organism>
<proteinExistence type="predicted"/>
<name>A0A5C6C9W3_9BACT</name>
<keyword evidence="2" id="KW-1185">Reference proteome</keyword>